<dbReference type="PANTHER" id="PTHR42753:SF2">
    <property type="entry name" value="PROLINE--TRNA LIGASE"/>
    <property type="match status" value="1"/>
</dbReference>
<evidence type="ECO:0000259" key="13">
    <source>
        <dbReference type="PROSITE" id="PS50862"/>
    </source>
</evidence>
<evidence type="ECO:0000256" key="6">
    <source>
        <dbReference type="ARBA" id="ARBA00022840"/>
    </source>
</evidence>
<dbReference type="InterPro" id="IPR004154">
    <property type="entry name" value="Anticodon-bd"/>
</dbReference>
<comment type="subcellular location">
    <subcellularLocation>
        <location evidence="1 12">Cytoplasm</location>
    </subcellularLocation>
</comment>
<evidence type="ECO:0000256" key="9">
    <source>
        <dbReference type="ARBA" id="ARBA00047671"/>
    </source>
</evidence>
<dbReference type="GO" id="GO:0005829">
    <property type="term" value="C:cytosol"/>
    <property type="evidence" value="ECO:0007669"/>
    <property type="project" value="TreeGrafter"/>
</dbReference>
<protein>
    <recommendedName>
        <fullName evidence="12">Proline--tRNA ligase</fullName>
        <ecNumber evidence="12">6.1.1.15</ecNumber>
    </recommendedName>
    <alternativeName>
        <fullName evidence="12">Prolyl-tRNA synthetase</fullName>
        <shortName evidence="12">ProRS</shortName>
    </alternativeName>
</protein>
<dbReference type="CDD" id="cd00779">
    <property type="entry name" value="ProRS_core_prok"/>
    <property type="match status" value="1"/>
</dbReference>
<dbReference type="NCBIfam" id="NF006625">
    <property type="entry name" value="PRK09194.1"/>
    <property type="match status" value="1"/>
</dbReference>
<dbReference type="KEGG" id="mpsc:MPSYJ_43670"/>
<keyword evidence="5 12" id="KW-0547">Nucleotide-binding</keyword>
<evidence type="ECO:0000256" key="7">
    <source>
        <dbReference type="ARBA" id="ARBA00022917"/>
    </source>
</evidence>
<keyword evidence="6 12" id="KW-0067">ATP-binding</keyword>
<evidence type="ECO:0000313" key="14">
    <source>
        <dbReference type="EMBL" id="BBX70906.1"/>
    </source>
</evidence>
<dbReference type="InterPro" id="IPR007214">
    <property type="entry name" value="YbaK/aa-tRNA-synth-assoc-dom"/>
</dbReference>
<dbReference type="InterPro" id="IPR036621">
    <property type="entry name" value="Anticodon-bd_dom_sf"/>
</dbReference>
<dbReference type="FunFam" id="3.30.930.10:FF:000065">
    <property type="entry name" value="Proline--tRNA ligase"/>
    <property type="match status" value="1"/>
</dbReference>
<keyword evidence="7 12" id="KW-0648">Protein biosynthesis</keyword>
<dbReference type="Pfam" id="PF03129">
    <property type="entry name" value="HGTP_anticodon"/>
    <property type="match status" value="1"/>
</dbReference>
<evidence type="ECO:0000256" key="8">
    <source>
        <dbReference type="ARBA" id="ARBA00023146"/>
    </source>
</evidence>
<dbReference type="InterPro" id="IPR004500">
    <property type="entry name" value="Pro-tRNA-synth_IIa_bac-type"/>
</dbReference>
<dbReference type="FunFam" id="3.30.930.10:FF:000070">
    <property type="entry name" value="Proline--tRNA ligase"/>
    <property type="match status" value="1"/>
</dbReference>
<name>A0A7I7MFT5_9MYCO</name>
<dbReference type="AlphaFoldDB" id="A0A7I7MFT5"/>
<dbReference type="Pfam" id="PF00587">
    <property type="entry name" value="tRNA-synt_2b"/>
    <property type="match status" value="1"/>
</dbReference>
<comment type="function">
    <text evidence="10 12">Catalyzes the attachment of proline to tRNA(Pro) in a two-step reaction: proline is first activated by ATP to form Pro-AMP and then transferred to the acceptor end of tRNA(Pro). As ProRS can inadvertently accommodate and process non-cognate amino acids such as alanine and cysteine, to avoid such errors it has two additional distinct editing activities against alanine. One activity is designated as 'pretransfer' editing and involves the tRNA(Pro)-independent hydrolysis of activated Ala-AMP. The other activity is designated 'posttransfer' editing and involves deacylation of mischarged Ala-tRNA(Pro). The misacylated Cys-tRNA(Pro) is not edited by ProRS.</text>
</comment>
<evidence type="ECO:0000256" key="10">
    <source>
        <dbReference type="ARBA" id="ARBA00053664"/>
    </source>
</evidence>
<dbReference type="HAMAP" id="MF_01569">
    <property type="entry name" value="Pro_tRNA_synth_type1"/>
    <property type="match status" value="1"/>
</dbReference>
<dbReference type="Gene3D" id="3.90.960.10">
    <property type="entry name" value="YbaK/aminoacyl-tRNA synthetase-associated domain"/>
    <property type="match status" value="1"/>
</dbReference>
<evidence type="ECO:0000256" key="4">
    <source>
        <dbReference type="ARBA" id="ARBA00022598"/>
    </source>
</evidence>
<keyword evidence="8 12" id="KW-0030">Aminoacyl-tRNA synthetase</keyword>
<proteinExistence type="inferred from homology"/>
<dbReference type="InterPro" id="IPR045864">
    <property type="entry name" value="aa-tRNA-synth_II/BPL/LPL"/>
</dbReference>
<dbReference type="NCBIfam" id="TIGR00409">
    <property type="entry name" value="proS_fam_II"/>
    <property type="match status" value="1"/>
</dbReference>
<comment type="catalytic activity">
    <reaction evidence="9 12">
        <text>tRNA(Pro) + L-proline + ATP = L-prolyl-tRNA(Pro) + AMP + diphosphate</text>
        <dbReference type="Rhea" id="RHEA:14305"/>
        <dbReference type="Rhea" id="RHEA-COMP:9700"/>
        <dbReference type="Rhea" id="RHEA-COMP:9702"/>
        <dbReference type="ChEBI" id="CHEBI:30616"/>
        <dbReference type="ChEBI" id="CHEBI:33019"/>
        <dbReference type="ChEBI" id="CHEBI:60039"/>
        <dbReference type="ChEBI" id="CHEBI:78442"/>
        <dbReference type="ChEBI" id="CHEBI:78532"/>
        <dbReference type="ChEBI" id="CHEBI:456215"/>
        <dbReference type="EC" id="6.1.1.15"/>
    </reaction>
</comment>
<dbReference type="PANTHER" id="PTHR42753">
    <property type="entry name" value="MITOCHONDRIAL RIBOSOME PROTEIN L39/PROLYL-TRNA LIGASE FAMILY MEMBER"/>
    <property type="match status" value="1"/>
</dbReference>
<evidence type="ECO:0000256" key="5">
    <source>
        <dbReference type="ARBA" id="ARBA00022741"/>
    </source>
</evidence>
<dbReference type="InterPro" id="IPR023717">
    <property type="entry name" value="Pro-tRNA-Synthase_IIa_type1"/>
</dbReference>
<keyword evidence="15" id="KW-1185">Reference proteome</keyword>
<accession>A0A7I7MFT5</accession>
<dbReference type="SUPFAM" id="SSF55681">
    <property type="entry name" value="Class II aaRS and biotin synthetases"/>
    <property type="match status" value="1"/>
</dbReference>
<feature type="domain" description="Aminoacyl-transfer RNA synthetases class-II family profile" evidence="13">
    <location>
        <begin position="35"/>
        <end position="480"/>
    </location>
</feature>
<dbReference type="InterPro" id="IPR006195">
    <property type="entry name" value="aa-tRNA-synth_II"/>
</dbReference>
<dbReference type="CDD" id="cd00861">
    <property type="entry name" value="ProRS_anticodon_short"/>
    <property type="match status" value="1"/>
</dbReference>
<dbReference type="Gene3D" id="3.30.930.10">
    <property type="entry name" value="Bira Bifunctional Protein, Domain 2"/>
    <property type="match status" value="2"/>
</dbReference>
<evidence type="ECO:0000256" key="11">
    <source>
        <dbReference type="ARBA" id="ARBA00060755"/>
    </source>
</evidence>
<dbReference type="InterPro" id="IPR044140">
    <property type="entry name" value="ProRS_anticodon_short"/>
</dbReference>
<dbReference type="EMBL" id="AP022574">
    <property type="protein sequence ID" value="BBX70906.1"/>
    <property type="molecule type" value="Genomic_DNA"/>
</dbReference>
<dbReference type="PROSITE" id="PS50862">
    <property type="entry name" value="AA_TRNA_LIGASE_II"/>
    <property type="match status" value="1"/>
</dbReference>
<dbReference type="GO" id="GO:0006433">
    <property type="term" value="P:prolyl-tRNA aminoacylation"/>
    <property type="evidence" value="ECO:0007669"/>
    <property type="project" value="UniProtKB-UniRule"/>
</dbReference>
<dbReference type="PRINTS" id="PR01046">
    <property type="entry name" value="TRNASYNTHPRO"/>
</dbReference>
<dbReference type="InterPro" id="IPR036754">
    <property type="entry name" value="YbaK/aa-tRNA-synt-asso_dom_sf"/>
</dbReference>
<sequence length="580" mass="63090">MITRMSELFLRTLRDDPADAEVASHKLLIRAGYVRPVGPGLYSWLPLGLKVLRKIEGIVRDEMTAIGGQEILFPALLPRAPYETTNRWTEYGDTLFRLQDRRDNDYLLGPTHEEMFTLTVKGEYSSYKDFPLILFQIQNKYRDEARPRAGILRGREFLMKDSYSFDIDDDGLKTAYHAHREAYQRIFARLAVRYVIVSAVSGAMGGSASEEFLAESEVGEDTYVRCVESGYAANVEAVITAVPESIPFEGLPEAVVYDTGDTPTIATLVEWANGAGLGRTVTAADTLKNVLLKVRPPGGEWELLAVGVPGDREVDDKRLGAALEPAEYAMLDDADFARYPFLKKGYIGPKGLLANGVRYLVDPRVVDGTAWITGADEVGKHVVDLVAGRDFTPDGTIEAAEVREGDPSPDGAGPLVAARGIEIGHVFQLGRKYADAFTADVLGEDGKPVRLTMGSYGIGVSRLVAVIAEQQHDELGLRWPAAVSPFDVHVVIANKDTEARAGANELAADLDRLGVDVLLDDRSASPGVKFKDAELLGVPWIVVVGRGWADGVVELRDRFSGEKRDVPAGSAATDILAAIG</sequence>
<keyword evidence="3 12" id="KW-0963">Cytoplasm</keyword>
<comment type="subunit">
    <text evidence="2 12">Homodimer.</text>
</comment>
<dbReference type="RefSeq" id="WP_163724562.1">
    <property type="nucleotide sequence ID" value="NZ_AP022574.1"/>
</dbReference>
<dbReference type="EC" id="6.1.1.15" evidence="12"/>
<dbReference type="GO" id="GO:0002161">
    <property type="term" value="F:aminoacyl-tRNA deacylase activity"/>
    <property type="evidence" value="ECO:0007669"/>
    <property type="project" value="InterPro"/>
</dbReference>
<dbReference type="Pfam" id="PF04073">
    <property type="entry name" value="tRNA_edit"/>
    <property type="match status" value="1"/>
</dbReference>
<dbReference type="InterPro" id="IPR050062">
    <property type="entry name" value="Pro-tRNA_synthetase"/>
</dbReference>
<organism evidence="14 15">
    <name type="scientific">Mycolicibacterium psychrotolerans</name>
    <dbReference type="NCBI Taxonomy" id="216929"/>
    <lineage>
        <taxon>Bacteria</taxon>
        <taxon>Bacillati</taxon>
        <taxon>Actinomycetota</taxon>
        <taxon>Actinomycetes</taxon>
        <taxon>Mycobacteriales</taxon>
        <taxon>Mycobacteriaceae</taxon>
        <taxon>Mycolicibacterium</taxon>
    </lineage>
</organism>
<dbReference type="SUPFAM" id="SSF52954">
    <property type="entry name" value="Class II aaRS ABD-related"/>
    <property type="match status" value="1"/>
</dbReference>
<dbReference type="Proteomes" id="UP000466514">
    <property type="component" value="Chromosome"/>
</dbReference>
<dbReference type="InterPro" id="IPR002314">
    <property type="entry name" value="aa-tRNA-synt_IIb"/>
</dbReference>
<dbReference type="InterPro" id="IPR002316">
    <property type="entry name" value="Pro-tRNA-ligase_IIa"/>
</dbReference>
<dbReference type="Gene3D" id="3.40.50.800">
    <property type="entry name" value="Anticodon-binding domain"/>
    <property type="match status" value="1"/>
</dbReference>
<evidence type="ECO:0000256" key="12">
    <source>
        <dbReference type="HAMAP-Rule" id="MF_01569"/>
    </source>
</evidence>
<dbReference type="SUPFAM" id="SSF55826">
    <property type="entry name" value="YbaK/ProRS associated domain"/>
    <property type="match status" value="1"/>
</dbReference>
<reference evidence="14 15" key="1">
    <citation type="journal article" date="2019" name="Emerg. Microbes Infect.">
        <title>Comprehensive subspecies identification of 175 nontuberculous mycobacteria species based on 7547 genomic profiles.</title>
        <authorList>
            <person name="Matsumoto Y."/>
            <person name="Kinjo T."/>
            <person name="Motooka D."/>
            <person name="Nabeya D."/>
            <person name="Jung N."/>
            <person name="Uechi K."/>
            <person name="Horii T."/>
            <person name="Iida T."/>
            <person name="Fujita J."/>
            <person name="Nakamura S."/>
        </authorList>
    </citation>
    <scope>NUCLEOTIDE SEQUENCE [LARGE SCALE GENOMIC DNA]</scope>
    <source>
        <strain evidence="14 15">JCM 13323</strain>
    </source>
</reference>
<evidence type="ECO:0000256" key="3">
    <source>
        <dbReference type="ARBA" id="ARBA00022490"/>
    </source>
</evidence>
<dbReference type="FunFam" id="3.40.50.800:FF:000024">
    <property type="entry name" value="Proline--tRNA ligase"/>
    <property type="match status" value="1"/>
</dbReference>
<keyword evidence="4 12" id="KW-0436">Ligase</keyword>
<evidence type="ECO:0000256" key="2">
    <source>
        <dbReference type="ARBA" id="ARBA00011738"/>
    </source>
</evidence>
<dbReference type="GO" id="GO:0005524">
    <property type="term" value="F:ATP binding"/>
    <property type="evidence" value="ECO:0007669"/>
    <property type="project" value="UniProtKB-UniRule"/>
</dbReference>
<gene>
    <name evidence="12 14" type="primary">proS</name>
    <name evidence="14" type="ORF">MPSYJ_43670</name>
</gene>
<dbReference type="GO" id="GO:0004827">
    <property type="term" value="F:proline-tRNA ligase activity"/>
    <property type="evidence" value="ECO:0007669"/>
    <property type="project" value="UniProtKB-UniRule"/>
</dbReference>
<dbReference type="InterPro" id="IPR033730">
    <property type="entry name" value="ProRS_core_prok"/>
</dbReference>
<comment type="similarity">
    <text evidence="11 12">Belongs to the class-II aminoacyl-tRNA synthetase family. ProS type 1 subfamily.</text>
</comment>
<comment type="domain">
    <text evidence="12">Consists of three domains: the N-terminal catalytic domain, the editing domain and the C-terminal anticodon-binding domain.</text>
</comment>
<evidence type="ECO:0000256" key="1">
    <source>
        <dbReference type="ARBA" id="ARBA00004496"/>
    </source>
</evidence>
<evidence type="ECO:0000313" key="15">
    <source>
        <dbReference type="Proteomes" id="UP000466514"/>
    </source>
</evidence>